<evidence type="ECO:0000256" key="5">
    <source>
        <dbReference type="ARBA" id="ARBA00022989"/>
    </source>
</evidence>
<feature type="domain" description="YetF C-terminal" evidence="8">
    <location>
        <begin position="98"/>
        <end position="162"/>
    </location>
</feature>
<dbReference type="RefSeq" id="WP_188258065.1">
    <property type="nucleotide sequence ID" value="NZ_JABVCF010000029.1"/>
</dbReference>
<dbReference type="Gene3D" id="3.30.240.20">
    <property type="entry name" value="bsu07140 like domains"/>
    <property type="match status" value="1"/>
</dbReference>
<comment type="subcellular location">
    <subcellularLocation>
        <location evidence="1">Cell membrane</location>
        <topology evidence="1">Multi-pass membrane protein</topology>
    </subcellularLocation>
</comment>
<reference evidence="9" key="1">
    <citation type="submission" date="2021-04" db="EMBL/GenBank/DDBJ databases">
        <title>Pseudaminobacter soli sp. nov., isolated from paddy soil contaminated by heavy metals.</title>
        <authorList>
            <person name="Zhang K."/>
        </authorList>
    </citation>
    <scope>NUCLEOTIDE SEQUENCE</scope>
    <source>
        <strain evidence="9">19-2017</strain>
    </source>
</reference>
<keyword evidence="10" id="KW-1185">Reference proteome</keyword>
<evidence type="ECO:0000256" key="7">
    <source>
        <dbReference type="SAM" id="Phobius"/>
    </source>
</evidence>
<dbReference type="EMBL" id="JAGWCR010000029">
    <property type="protein sequence ID" value="MBS3652513.1"/>
    <property type="molecule type" value="Genomic_DNA"/>
</dbReference>
<evidence type="ECO:0000256" key="2">
    <source>
        <dbReference type="ARBA" id="ARBA00006448"/>
    </source>
</evidence>
<evidence type="ECO:0000256" key="1">
    <source>
        <dbReference type="ARBA" id="ARBA00004651"/>
    </source>
</evidence>
<protein>
    <submittedName>
        <fullName evidence="9">DUF421 domain-containing protein</fullName>
    </submittedName>
</protein>
<evidence type="ECO:0000256" key="3">
    <source>
        <dbReference type="ARBA" id="ARBA00022475"/>
    </source>
</evidence>
<proteinExistence type="inferred from homology"/>
<feature type="transmembrane region" description="Helical" evidence="7">
    <location>
        <begin position="21"/>
        <end position="40"/>
    </location>
</feature>
<evidence type="ECO:0000256" key="4">
    <source>
        <dbReference type="ARBA" id="ARBA00022692"/>
    </source>
</evidence>
<organism evidence="9 10">
    <name type="scientific">Pseudaminobacter soli</name>
    <name type="common">ex Zhang et al. 2022</name>
    <dbReference type="NCBI Taxonomy" id="2831468"/>
    <lineage>
        <taxon>Bacteria</taxon>
        <taxon>Pseudomonadati</taxon>
        <taxon>Pseudomonadota</taxon>
        <taxon>Alphaproteobacteria</taxon>
        <taxon>Hyphomicrobiales</taxon>
        <taxon>Phyllobacteriaceae</taxon>
        <taxon>Pseudaminobacter</taxon>
    </lineage>
</organism>
<evidence type="ECO:0000259" key="8">
    <source>
        <dbReference type="Pfam" id="PF04239"/>
    </source>
</evidence>
<evidence type="ECO:0000313" key="9">
    <source>
        <dbReference type="EMBL" id="MBS3652513.1"/>
    </source>
</evidence>
<keyword evidence="6 7" id="KW-0472">Membrane</keyword>
<feature type="transmembrane region" description="Helical" evidence="7">
    <location>
        <begin position="52"/>
        <end position="70"/>
    </location>
</feature>
<gene>
    <name evidence="9" type="ORF">KEU06_28440</name>
</gene>
<dbReference type="Proteomes" id="UP000680348">
    <property type="component" value="Unassembled WGS sequence"/>
</dbReference>
<dbReference type="PANTHER" id="PTHR34582">
    <property type="entry name" value="UPF0702 TRANSMEMBRANE PROTEIN YCAP"/>
    <property type="match status" value="1"/>
</dbReference>
<comment type="similarity">
    <text evidence="2">Belongs to the UPF0702 family.</text>
</comment>
<name>A0A942E3L7_9HYPH</name>
<keyword evidence="5 7" id="KW-1133">Transmembrane helix</keyword>
<evidence type="ECO:0000313" key="10">
    <source>
        <dbReference type="Proteomes" id="UP000680348"/>
    </source>
</evidence>
<accession>A0A942E3L7</accession>
<dbReference type="GO" id="GO:0005886">
    <property type="term" value="C:plasma membrane"/>
    <property type="evidence" value="ECO:0007669"/>
    <property type="project" value="UniProtKB-SubCell"/>
</dbReference>
<dbReference type="Pfam" id="PF04239">
    <property type="entry name" value="DUF421"/>
    <property type="match status" value="1"/>
</dbReference>
<comment type="caution">
    <text evidence="9">The sequence shown here is derived from an EMBL/GenBank/DDBJ whole genome shotgun (WGS) entry which is preliminary data.</text>
</comment>
<dbReference type="InterPro" id="IPR007353">
    <property type="entry name" value="DUF421"/>
</dbReference>
<keyword evidence="3" id="KW-1003">Cell membrane</keyword>
<dbReference type="AlphaFoldDB" id="A0A942E3L7"/>
<dbReference type="PANTHER" id="PTHR34582:SF6">
    <property type="entry name" value="UPF0702 TRANSMEMBRANE PROTEIN YCAP"/>
    <property type="match status" value="1"/>
</dbReference>
<feature type="transmembrane region" description="Helical" evidence="7">
    <location>
        <begin position="76"/>
        <end position="96"/>
    </location>
</feature>
<evidence type="ECO:0000256" key="6">
    <source>
        <dbReference type="ARBA" id="ARBA00023136"/>
    </source>
</evidence>
<keyword evidence="4 7" id="KW-0812">Transmembrane</keyword>
<dbReference type="InterPro" id="IPR023090">
    <property type="entry name" value="UPF0702_alpha/beta_dom_sf"/>
</dbReference>
<sequence length="164" mass="18290">MELVPTDWLKVFAPETPILELIARACVLYLGILAFLRVLLRRTGGEVAHMDLIFMLLIAEAAAHSMGDYHSVGDGLIVIITFMALNYSVNAFSFYLPSLEKLVESGPLEVVRDGKPLPDNMRREFLTEQELMSCLRQNGMDDLSTIKVAVIEAKGKISFVPFKT</sequence>